<dbReference type="Proteomes" id="UP000467840">
    <property type="component" value="Chromosome 8"/>
</dbReference>
<protein>
    <submittedName>
        <fullName evidence="1">Uncharacterized protein</fullName>
    </submittedName>
</protein>
<organism evidence="1 2">
    <name type="scientific">Hevea brasiliensis</name>
    <name type="common">Para rubber tree</name>
    <name type="synonym">Siphonia brasiliensis</name>
    <dbReference type="NCBI Taxonomy" id="3981"/>
    <lineage>
        <taxon>Eukaryota</taxon>
        <taxon>Viridiplantae</taxon>
        <taxon>Streptophyta</taxon>
        <taxon>Embryophyta</taxon>
        <taxon>Tracheophyta</taxon>
        <taxon>Spermatophyta</taxon>
        <taxon>Magnoliopsida</taxon>
        <taxon>eudicotyledons</taxon>
        <taxon>Gunneridae</taxon>
        <taxon>Pentapetalae</taxon>
        <taxon>rosids</taxon>
        <taxon>fabids</taxon>
        <taxon>Malpighiales</taxon>
        <taxon>Euphorbiaceae</taxon>
        <taxon>Crotonoideae</taxon>
        <taxon>Micrandreae</taxon>
        <taxon>Hevea</taxon>
    </lineage>
</organism>
<proteinExistence type="predicted"/>
<dbReference type="AlphaFoldDB" id="A0A6A6KM04"/>
<dbReference type="EMBL" id="JAAGAX010000016">
    <property type="protein sequence ID" value="KAF2289494.1"/>
    <property type="molecule type" value="Genomic_DNA"/>
</dbReference>
<evidence type="ECO:0000313" key="2">
    <source>
        <dbReference type="Proteomes" id="UP000467840"/>
    </source>
</evidence>
<sequence length="260" mass="30139">MITLGVMDLNLALRVPKHANLTDKSTSDEKREMEKWEKSNRINLMVIKRAIPEAFRGTMFDQVDTAKAFLEDLEKRFAKNEKAETSTILAKLISMRYTGKGNIRDYIMEMSDLTSKLKALKLDLSEDLYTFDFDMPSRTVQGYKFYDPMTKSIFETGNARFFEDVEFEEGERLKDFVFEEEYVDIPIIAMDNDQEQFHIPDIVQKATLDQASYSTSRSCSRRANSTASRTIAIRGSTRERRNAIPNDYIVFLQEHDVDIV</sequence>
<comment type="caution">
    <text evidence="1">The sequence shown here is derived from an EMBL/GenBank/DDBJ whole genome shotgun (WGS) entry which is preliminary data.</text>
</comment>
<evidence type="ECO:0000313" key="1">
    <source>
        <dbReference type="EMBL" id="KAF2289494.1"/>
    </source>
</evidence>
<dbReference type="PANTHER" id="PTHR35317">
    <property type="entry name" value="OS04G0629600 PROTEIN"/>
    <property type="match status" value="1"/>
</dbReference>
<reference evidence="1 2" key="1">
    <citation type="journal article" date="2020" name="Mol. Plant">
        <title>The Chromosome-Based Rubber Tree Genome Provides New Insights into Spurge Genome Evolution and Rubber Biosynthesis.</title>
        <authorList>
            <person name="Liu J."/>
            <person name="Shi C."/>
            <person name="Shi C.C."/>
            <person name="Li W."/>
            <person name="Zhang Q.J."/>
            <person name="Zhang Y."/>
            <person name="Li K."/>
            <person name="Lu H.F."/>
            <person name="Shi C."/>
            <person name="Zhu S.T."/>
            <person name="Xiao Z.Y."/>
            <person name="Nan H."/>
            <person name="Yue Y."/>
            <person name="Zhu X.G."/>
            <person name="Wu Y."/>
            <person name="Hong X.N."/>
            <person name="Fan G.Y."/>
            <person name="Tong Y."/>
            <person name="Zhang D."/>
            <person name="Mao C.L."/>
            <person name="Liu Y.L."/>
            <person name="Hao S.J."/>
            <person name="Liu W.Q."/>
            <person name="Lv M.Q."/>
            <person name="Zhang H.B."/>
            <person name="Liu Y."/>
            <person name="Hu-Tang G.R."/>
            <person name="Wang J.P."/>
            <person name="Wang J.H."/>
            <person name="Sun Y.H."/>
            <person name="Ni S.B."/>
            <person name="Chen W.B."/>
            <person name="Zhang X.C."/>
            <person name="Jiao Y.N."/>
            <person name="Eichler E.E."/>
            <person name="Li G.H."/>
            <person name="Liu X."/>
            <person name="Gao L.Z."/>
        </authorList>
    </citation>
    <scope>NUCLEOTIDE SEQUENCE [LARGE SCALE GENOMIC DNA]</scope>
    <source>
        <strain evidence="2">cv. GT1</strain>
        <tissue evidence="1">Leaf</tissue>
    </source>
</reference>
<keyword evidence="2" id="KW-1185">Reference proteome</keyword>
<name>A0A6A6KM04_HEVBR</name>
<dbReference type="PANTHER" id="PTHR35317:SF43">
    <property type="entry name" value="TRANSMEMBRANE PROTEIN"/>
    <property type="match status" value="1"/>
</dbReference>
<gene>
    <name evidence="1" type="ORF">GH714_036639</name>
</gene>
<dbReference type="Pfam" id="PF14223">
    <property type="entry name" value="Retrotran_gag_2"/>
    <property type="match status" value="1"/>
</dbReference>
<accession>A0A6A6KM04</accession>